<dbReference type="InterPro" id="IPR004923">
    <property type="entry name" value="FTR1/Fip1/EfeU"/>
</dbReference>
<dbReference type="EMBL" id="JAQMWT010000634">
    <property type="protein sequence ID" value="KAJ8598837.1"/>
    <property type="molecule type" value="Genomic_DNA"/>
</dbReference>
<dbReference type="Proteomes" id="UP001230188">
    <property type="component" value="Unassembled WGS sequence"/>
</dbReference>
<sequence length="1194" mass="130341">MSGLTFYDIICIPIVIIVFRETLEAAVLVAVLIQYLQRRGEKQLIRDVWMGAALGTGISFCMAAIILSIYYTQTEKLGGSTESLVEGTMLGVAAICIAYFLVTHLAPGMKQKGTWQTKWEKNLEAMIQNSATQRYGFFFLSFSSVIREGFETCVFIVGIGASCEPTALPGSVLAGVLIGVACGAIMFRGSKSLDLSAFFKVSAAFLALIAAGLAAHASYEYQKGEFFGTWSCQRKCETVFLSLDDDFAAATSGYTAIASYVPISDVTVHAAIDLDVAAMDEALDAAEWDTAWSSYADGGNSVKSYDSAGTPTYRTVRGFSTDLSGEATYDEYYAYHGNALYADDYIRAALWDRVADSSSAKTDARPDLWSDISLTDVMAYQLAYKGAQYQNTWIYSTHELYSALEKCNDGNVDDDSGAPHAWDEGWAFYAGSLAGEDGKDSGVLSYALADKRCSNFGTCVDNLPLPSWRDTDDGANSNVNAKLLRLYRAGQRAMRDETRCDEGESYVERIVAQMTVPLVQGTLRYAWRSDPHGNNETLGSDGKAFAEFNAFATALVPRLYACDTDAADVLTRNMMIPASLADDASIVPDGFAAVKSAIESTYSCLGIVCADVGGLLDGDAYVTGMEPCDDGSTVDDDAVYYDNLEAIAEGARPAIASYVPVSDVTEHAAIDEDVAAMEGALKAYDWDVAWSAYADGGNSVKSTDAAGTPTYRTVRGFSTDLGGEATYDEYYAYHGNALYADDYIRAALWDRLSDTSSAKTDGRPDLWSDITLTDVMAYQLAYKGAQYQNTWIYSTHELYSALEKCNDGNVDDASGAPHAWDEGWAFYAGSLAGIDGKASGVLTYALADKRCSNFGTCVDDEPLPSWRTSDDGANSNANAKLLRLYRAGLQAMRDATRCNEGREYVERIVAQMTVPLVQGTLRYAWRSDPNGNNETLSSDGKALAEFNAFAMALVPRIYACDTDAADVLTRNMIIPASLSDFASTVPDGYAAVKSAIESTYSCLTISCSDVGGLLDGDSYVSGMEPCSDGSSVDDDAEYYDDLEAIAGESLVEEECEEDDDDGWHSYRRQLRTSRMNSCDDKGQSIAWVNHEVYDIESCCDTDNWFFFLLMTLFWYRPSPSRLEVITWFAFWVITFVWGYYKVMSIKEHNKELEAESDKLVHADVEKYSQDKLDKASANEGKEDVAVEVNEVDNA</sequence>
<proteinExistence type="inferred from homology"/>
<comment type="subcellular location">
    <subcellularLocation>
        <location evidence="1">Membrane</location>
        <topology evidence="1">Multi-pass membrane protein</topology>
    </subcellularLocation>
</comment>
<feature type="transmembrane region" description="Helical" evidence="6">
    <location>
        <begin position="1124"/>
        <end position="1140"/>
    </location>
</feature>
<evidence type="ECO:0008006" key="9">
    <source>
        <dbReference type="Google" id="ProtNLM"/>
    </source>
</evidence>
<dbReference type="AlphaFoldDB" id="A0AAD7U7P9"/>
<evidence type="ECO:0000256" key="3">
    <source>
        <dbReference type="ARBA" id="ARBA00022692"/>
    </source>
</evidence>
<feature type="transmembrane region" description="Helical" evidence="6">
    <location>
        <begin position="135"/>
        <end position="161"/>
    </location>
</feature>
<feature type="transmembrane region" description="Helical" evidence="6">
    <location>
        <begin position="83"/>
        <end position="102"/>
    </location>
</feature>
<keyword evidence="8" id="KW-1185">Reference proteome</keyword>
<comment type="similarity">
    <text evidence="2">Belongs to the oxidase-dependent Fe transporter (OFeT) (TC 9.A.10.1) family.</text>
</comment>
<gene>
    <name evidence="7" type="ORF">CTAYLR_008535</name>
</gene>
<keyword evidence="4 6" id="KW-1133">Transmembrane helix</keyword>
<name>A0AAD7U7P9_9STRA</name>
<keyword evidence="5 6" id="KW-0472">Membrane</keyword>
<feature type="transmembrane region" description="Helical" evidence="6">
    <location>
        <begin position="167"/>
        <end position="187"/>
    </location>
</feature>
<evidence type="ECO:0000256" key="5">
    <source>
        <dbReference type="ARBA" id="ARBA00023136"/>
    </source>
</evidence>
<evidence type="ECO:0000313" key="7">
    <source>
        <dbReference type="EMBL" id="KAJ8598837.1"/>
    </source>
</evidence>
<protein>
    <recommendedName>
        <fullName evidence="9">Iron permease FTR1</fullName>
    </recommendedName>
</protein>
<dbReference type="GO" id="GO:0033573">
    <property type="term" value="C:high-affinity iron permease complex"/>
    <property type="evidence" value="ECO:0007669"/>
    <property type="project" value="InterPro"/>
</dbReference>
<reference evidence="7" key="1">
    <citation type="submission" date="2023-01" db="EMBL/GenBank/DDBJ databases">
        <title>Metagenome sequencing of chrysophaentin producing Chrysophaeum taylorii.</title>
        <authorList>
            <person name="Davison J."/>
            <person name="Bewley C."/>
        </authorList>
    </citation>
    <scope>NUCLEOTIDE SEQUENCE</scope>
    <source>
        <strain evidence="7">NIES-1699</strain>
    </source>
</reference>
<keyword evidence="3 6" id="KW-0812">Transmembrane</keyword>
<feature type="transmembrane region" description="Helical" evidence="6">
    <location>
        <begin position="6"/>
        <end position="36"/>
    </location>
</feature>
<evidence type="ECO:0000313" key="8">
    <source>
        <dbReference type="Proteomes" id="UP001230188"/>
    </source>
</evidence>
<dbReference type="PANTHER" id="PTHR31632">
    <property type="entry name" value="IRON TRANSPORTER FTH1"/>
    <property type="match status" value="1"/>
</dbReference>
<organism evidence="7 8">
    <name type="scientific">Chrysophaeum taylorii</name>
    <dbReference type="NCBI Taxonomy" id="2483200"/>
    <lineage>
        <taxon>Eukaryota</taxon>
        <taxon>Sar</taxon>
        <taxon>Stramenopiles</taxon>
        <taxon>Ochrophyta</taxon>
        <taxon>Pelagophyceae</taxon>
        <taxon>Pelagomonadales</taxon>
        <taxon>Pelagomonadaceae</taxon>
        <taxon>Chrysophaeum</taxon>
    </lineage>
</organism>
<dbReference type="Pfam" id="PF03239">
    <property type="entry name" value="FTR1"/>
    <property type="match status" value="1"/>
</dbReference>
<dbReference type="GO" id="GO:0015093">
    <property type="term" value="F:ferrous iron transmembrane transporter activity"/>
    <property type="evidence" value="ECO:0007669"/>
    <property type="project" value="TreeGrafter"/>
</dbReference>
<comment type="caution">
    <text evidence="7">The sequence shown here is derived from an EMBL/GenBank/DDBJ whole genome shotgun (WGS) entry which is preliminary data.</text>
</comment>
<evidence type="ECO:0000256" key="4">
    <source>
        <dbReference type="ARBA" id="ARBA00022989"/>
    </source>
</evidence>
<evidence type="ECO:0000256" key="1">
    <source>
        <dbReference type="ARBA" id="ARBA00004141"/>
    </source>
</evidence>
<evidence type="ECO:0000256" key="2">
    <source>
        <dbReference type="ARBA" id="ARBA00008333"/>
    </source>
</evidence>
<accession>A0AAD7U7P9</accession>
<dbReference type="Pfam" id="PF07692">
    <property type="entry name" value="Fea1"/>
    <property type="match status" value="2"/>
</dbReference>
<feature type="transmembrane region" description="Helical" evidence="6">
    <location>
        <begin position="48"/>
        <end position="71"/>
    </location>
</feature>
<dbReference type="PANTHER" id="PTHR31632:SF2">
    <property type="entry name" value="PLASMA MEMBRANE IRON PERMEASE"/>
    <property type="match status" value="1"/>
</dbReference>
<evidence type="ECO:0000256" key="6">
    <source>
        <dbReference type="SAM" id="Phobius"/>
    </source>
</evidence>
<dbReference type="InterPro" id="IPR011643">
    <property type="entry name" value="HCR1"/>
</dbReference>
<feature type="transmembrane region" description="Helical" evidence="6">
    <location>
        <begin position="199"/>
        <end position="219"/>
    </location>
</feature>